<evidence type="ECO:0000313" key="3">
    <source>
        <dbReference type="Proteomes" id="UP000229834"/>
    </source>
</evidence>
<accession>A0A2H0K6X6</accession>
<dbReference type="AlphaFoldDB" id="A0A2H0K6X6"/>
<evidence type="ECO:0000313" key="2">
    <source>
        <dbReference type="EMBL" id="PIQ67008.1"/>
    </source>
</evidence>
<proteinExistence type="predicted"/>
<keyword evidence="1" id="KW-0472">Membrane</keyword>
<dbReference type="EMBL" id="PCVC01000034">
    <property type="protein sequence ID" value="PIQ67008.1"/>
    <property type="molecule type" value="Genomic_DNA"/>
</dbReference>
<evidence type="ECO:0000256" key="1">
    <source>
        <dbReference type="SAM" id="Phobius"/>
    </source>
</evidence>
<dbReference type="SUPFAM" id="SSF103473">
    <property type="entry name" value="MFS general substrate transporter"/>
    <property type="match status" value="1"/>
</dbReference>
<protein>
    <recommendedName>
        <fullName evidence="4">Major facilitator superfamily (MFS) profile domain-containing protein</fullName>
    </recommendedName>
</protein>
<feature type="non-terminal residue" evidence="2">
    <location>
        <position position="1"/>
    </location>
</feature>
<keyword evidence="1" id="KW-1133">Transmembrane helix</keyword>
<keyword evidence="1" id="KW-0812">Transmembrane</keyword>
<sequence length="120" mass="13445">KKYGEKEIVFIGLLIIAISVFFMPFIHSPSFLIWSAVLFLSRVGASIVEAGTESYFFKHVGGSDVNVISAFRIVRPLSYVAAPLVAFVTLRTFDLRNSYFVLAIIVSMGLYFILKIKDTK</sequence>
<organism evidence="2 3">
    <name type="scientific">Candidatus Zambryskibacteria bacterium CG11_big_fil_rev_8_21_14_0_20_40_24</name>
    <dbReference type="NCBI Taxonomy" id="1975116"/>
    <lineage>
        <taxon>Bacteria</taxon>
        <taxon>Candidatus Zambryskiibacteriota</taxon>
    </lineage>
</organism>
<name>A0A2H0K6X6_9BACT</name>
<evidence type="ECO:0008006" key="4">
    <source>
        <dbReference type="Google" id="ProtNLM"/>
    </source>
</evidence>
<gene>
    <name evidence="2" type="ORF">COV95_01075</name>
</gene>
<comment type="caution">
    <text evidence="2">The sequence shown here is derived from an EMBL/GenBank/DDBJ whole genome shotgun (WGS) entry which is preliminary data.</text>
</comment>
<feature type="transmembrane region" description="Helical" evidence="1">
    <location>
        <begin position="73"/>
        <end position="93"/>
    </location>
</feature>
<dbReference type="InterPro" id="IPR036259">
    <property type="entry name" value="MFS_trans_sf"/>
</dbReference>
<feature type="transmembrane region" description="Helical" evidence="1">
    <location>
        <begin position="7"/>
        <end position="26"/>
    </location>
</feature>
<dbReference type="Proteomes" id="UP000229834">
    <property type="component" value="Unassembled WGS sequence"/>
</dbReference>
<feature type="transmembrane region" description="Helical" evidence="1">
    <location>
        <begin position="99"/>
        <end position="116"/>
    </location>
</feature>
<dbReference type="Gene3D" id="1.20.1250.20">
    <property type="entry name" value="MFS general substrate transporter like domains"/>
    <property type="match status" value="1"/>
</dbReference>
<reference evidence="2 3" key="1">
    <citation type="submission" date="2017-09" db="EMBL/GenBank/DDBJ databases">
        <title>Depth-based differentiation of microbial function through sediment-hosted aquifers and enrichment of novel symbionts in the deep terrestrial subsurface.</title>
        <authorList>
            <person name="Probst A.J."/>
            <person name="Ladd B."/>
            <person name="Jarett J.K."/>
            <person name="Geller-Mcgrath D.E."/>
            <person name="Sieber C.M."/>
            <person name="Emerson J.B."/>
            <person name="Anantharaman K."/>
            <person name="Thomas B.C."/>
            <person name="Malmstrom R."/>
            <person name="Stieglmeier M."/>
            <person name="Klingl A."/>
            <person name="Woyke T."/>
            <person name="Ryan C.M."/>
            <person name="Banfield J.F."/>
        </authorList>
    </citation>
    <scope>NUCLEOTIDE SEQUENCE [LARGE SCALE GENOMIC DNA]</scope>
    <source>
        <strain evidence="2">CG11_big_fil_rev_8_21_14_0_20_40_24</strain>
    </source>
</reference>